<dbReference type="AlphaFoldDB" id="A0A7J7LH86"/>
<dbReference type="Proteomes" id="UP000541444">
    <property type="component" value="Unassembled WGS sequence"/>
</dbReference>
<feature type="non-terminal residue" evidence="1">
    <location>
        <position position="58"/>
    </location>
</feature>
<dbReference type="EMBL" id="JACGCM010002284">
    <property type="protein sequence ID" value="KAF6142016.1"/>
    <property type="molecule type" value="Genomic_DNA"/>
</dbReference>
<organism evidence="1 2">
    <name type="scientific">Kingdonia uniflora</name>
    <dbReference type="NCBI Taxonomy" id="39325"/>
    <lineage>
        <taxon>Eukaryota</taxon>
        <taxon>Viridiplantae</taxon>
        <taxon>Streptophyta</taxon>
        <taxon>Embryophyta</taxon>
        <taxon>Tracheophyta</taxon>
        <taxon>Spermatophyta</taxon>
        <taxon>Magnoliopsida</taxon>
        <taxon>Ranunculales</taxon>
        <taxon>Circaeasteraceae</taxon>
        <taxon>Kingdonia</taxon>
    </lineage>
</organism>
<sequence>MVGLALTKSFIVEQSVIYEKHPMYCSHCCLQGHNKSNCNKSNPKVLVDKRYEARKGKV</sequence>
<gene>
    <name evidence="1" type="ORF">GIB67_037984</name>
</gene>
<comment type="caution">
    <text evidence="1">The sequence shown here is derived from an EMBL/GenBank/DDBJ whole genome shotgun (WGS) entry which is preliminary data.</text>
</comment>
<protein>
    <submittedName>
        <fullName evidence="1">Uncharacterized protein</fullName>
    </submittedName>
</protein>
<reference evidence="1 2" key="1">
    <citation type="journal article" date="2020" name="IScience">
        <title>Genome Sequencing of the Endangered Kingdonia uniflora (Circaeasteraceae, Ranunculales) Reveals Potential Mechanisms of Evolutionary Specialization.</title>
        <authorList>
            <person name="Sun Y."/>
            <person name="Deng T."/>
            <person name="Zhang A."/>
            <person name="Moore M.J."/>
            <person name="Landis J.B."/>
            <person name="Lin N."/>
            <person name="Zhang H."/>
            <person name="Zhang X."/>
            <person name="Huang J."/>
            <person name="Zhang X."/>
            <person name="Sun H."/>
            <person name="Wang H."/>
        </authorList>
    </citation>
    <scope>NUCLEOTIDE SEQUENCE [LARGE SCALE GENOMIC DNA]</scope>
    <source>
        <strain evidence="1">TB1705</strain>
        <tissue evidence="1">Leaf</tissue>
    </source>
</reference>
<accession>A0A7J7LH86</accession>
<name>A0A7J7LH86_9MAGN</name>
<evidence type="ECO:0000313" key="2">
    <source>
        <dbReference type="Proteomes" id="UP000541444"/>
    </source>
</evidence>
<dbReference type="OrthoDB" id="1304206at2759"/>
<keyword evidence="2" id="KW-1185">Reference proteome</keyword>
<proteinExistence type="predicted"/>
<evidence type="ECO:0000313" key="1">
    <source>
        <dbReference type="EMBL" id="KAF6142016.1"/>
    </source>
</evidence>